<proteinExistence type="predicted"/>
<dbReference type="Proteomes" id="UP000222106">
    <property type="component" value="Unassembled WGS sequence"/>
</dbReference>
<keyword evidence="1" id="KW-0472">Membrane</keyword>
<name>A0A2A9ES30_9MICO</name>
<feature type="transmembrane region" description="Helical" evidence="1">
    <location>
        <begin position="94"/>
        <end position="115"/>
    </location>
</feature>
<feature type="transmembrane region" description="Helical" evidence="1">
    <location>
        <begin position="67"/>
        <end position="87"/>
    </location>
</feature>
<accession>A0A2A9ES30</accession>
<keyword evidence="5" id="KW-1185">Reference proteome</keyword>
<dbReference type="EMBL" id="PDJI01000004">
    <property type="protein sequence ID" value="PFG37853.1"/>
    <property type="molecule type" value="Genomic_DNA"/>
</dbReference>
<sequence>MLPTVLITSVLAAALGLWAAWYAVRDRPVLFKQLVGAGAVEAALLAQVVVALVAGAGGHVPSEPWTFWGYLVTALFLLPVAAVWAMADRTRTSSVALLVVCVAILAMQARVWQVWTA</sequence>
<dbReference type="RefSeq" id="WP_098482236.1">
    <property type="nucleotide sequence ID" value="NZ_PDJI01000004.1"/>
</dbReference>
<dbReference type="OrthoDB" id="5197832at2"/>
<feature type="transmembrane region" description="Helical" evidence="1">
    <location>
        <begin position="36"/>
        <end position="55"/>
    </location>
</feature>
<keyword evidence="1" id="KW-0812">Transmembrane</keyword>
<evidence type="ECO:0000313" key="4">
    <source>
        <dbReference type="EMBL" id="PFG41366.1"/>
    </source>
</evidence>
<reference evidence="4 5" key="1">
    <citation type="submission" date="2017-10" db="EMBL/GenBank/DDBJ databases">
        <title>Sequencing the genomes of 1000 actinobacteria strains.</title>
        <authorList>
            <person name="Klenk H.-P."/>
        </authorList>
    </citation>
    <scope>NUCLEOTIDE SEQUENCE [LARGE SCALE GENOMIC DNA]</scope>
    <source>
        <strain evidence="4 5">DSM 21838</strain>
    </source>
</reference>
<evidence type="ECO:0000313" key="2">
    <source>
        <dbReference type="EMBL" id="PFG37853.1"/>
    </source>
</evidence>
<feature type="transmembrane region" description="Helical" evidence="1">
    <location>
        <begin position="6"/>
        <end position="24"/>
    </location>
</feature>
<dbReference type="AlphaFoldDB" id="A0A2A9ES30"/>
<gene>
    <name evidence="2" type="ORF">ATJ97_0317</name>
    <name evidence="3" type="ORF">ATJ97_3910</name>
    <name evidence="4" type="ORF">ATJ97_3918</name>
</gene>
<keyword evidence="1" id="KW-1133">Transmembrane helix</keyword>
<comment type="caution">
    <text evidence="4">The sequence shown here is derived from an EMBL/GenBank/DDBJ whole genome shotgun (WGS) entry which is preliminary data.</text>
</comment>
<protein>
    <recommendedName>
        <fullName evidence="6">Integral membrane protein</fullName>
    </recommendedName>
</protein>
<organism evidence="4 5">
    <name type="scientific">Georgenia soli</name>
    <dbReference type="NCBI Taxonomy" id="638953"/>
    <lineage>
        <taxon>Bacteria</taxon>
        <taxon>Bacillati</taxon>
        <taxon>Actinomycetota</taxon>
        <taxon>Actinomycetes</taxon>
        <taxon>Micrococcales</taxon>
        <taxon>Bogoriellaceae</taxon>
        <taxon>Georgenia</taxon>
    </lineage>
</organism>
<dbReference type="EMBL" id="PDJI01000004">
    <property type="protein sequence ID" value="PFG41358.1"/>
    <property type="molecule type" value="Genomic_DNA"/>
</dbReference>
<evidence type="ECO:0008006" key="6">
    <source>
        <dbReference type="Google" id="ProtNLM"/>
    </source>
</evidence>
<dbReference type="EMBL" id="PDJI01000004">
    <property type="protein sequence ID" value="PFG41366.1"/>
    <property type="molecule type" value="Genomic_DNA"/>
</dbReference>
<evidence type="ECO:0000313" key="5">
    <source>
        <dbReference type="Proteomes" id="UP000222106"/>
    </source>
</evidence>
<evidence type="ECO:0000313" key="3">
    <source>
        <dbReference type="EMBL" id="PFG41358.1"/>
    </source>
</evidence>
<evidence type="ECO:0000256" key="1">
    <source>
        <dbReference type="SAM" id="Phobius"/>
    </source>
</evidence>